<organism evidence="11 12">
    <name type="scientific">Roseateles paludis</name>
    <dbReference type="NCBI Taxonomy" id="3145238"/>
    <lineage>
        <taxon>Bacteria</taxon>
        <taxon>Pseudomonadati</taxon>
        <taxon>Pseudomonadota</taxon>
        <taxon>Betaproteobacteria</taxon>
        <taxon>Burkholderiales</taxon>
        <taxon>Sphaerotilaceae</taxon>
        <taxon>Roseateles</taxon>
    </lineage>
</organism>
<evidence type="ECO:0000256" key="5">
    <source>
        <dbReference type="ARBA" id="ARBA00013078"/>
    </source>
</evidence>
<evidence type="ECO:0000256" key="1">
    <source>
        <dbReference type="ARBA" id="ARBA00000830"/>
    </source>
</evidence>
<evidence type="ECO:0000256" key="9">
    <source>
        <dbReference type="ARBA" id="ARBA00023277"/>
    </source>
</evidence>
<dbReference type="PANTHER" id="PTHR43434:SF1">
    <property type="entry name" value="PHOSPHOGLYCOLATE PHOSPHATASE"/>
    <property type="match status" value="1"/>
</dbReference>
<keyword evidence="6 10" id="KW-0479">Metal-binding</keyword>
<dbReference type="SFLD" id="SFLDS00003">
    <property type="entry name" value="Haloacid_Dehalogenase"/>
    <property type="match status" value="1"/>
</dbReference>
<dbReference type="RefSeq" id="WP_347702964.1">
    <property type="nucleotide sequence ID" value="NZ_JBDPZD010000001.1"/>
</dbReference>
<dbReference type="InterPro" id="IPR037512">
    <property type="entry name" value="PGPase_prok"/>
</dbReference>
<dbReference type="NCBIfam" id="TIGR01509">
    <property type="entry name" value="HAD-SF-IA-v3"/>
    <property type="match status" value="1"/>
</dbReference>
<dbReference type="HAMAP" id="MF_00495">
    <property type="entry name" value="GPH_hydrolase_bact"/>
    <property type="match status" value="1"/>
</dbReference>
<protein>
    <recommendedName>
        <fullName evidence="5 10">Phosphoglycolate phosphatase</fullName>
        <shortName evidence="10">PGP</shortName>
        <shortName evidence="10">PGPase</shortName>
        <ecNumber evidence="5 10">3.1.3.18</ecNumber>
    </recommendedName>
</protein>
<evidence type="ECO:0000256" key="3">
    <source>
        <dbReference type="ARBA" id="ARBA00004818"/>
    </source>
</evidence>
<dbReference type="PRINTS" id="PR00413">
    <property type="entry name" value="HADHALOGNASE"/>
</dbReference>
<sequence>MQALLFDLDGTLVDTLGDFVVVLGHVHDRLGLPRPSREFLLHTIGRGSEHLIRTCLAHAGAGPERFDEAWALYQHEYTARNGDHAEVYPGVTETLALLRERGLPLACVTNKPGSFATELLRRKGLLGSFTHVFGGEAFARRKPDPMPLLETCRALGTAPAETWMVGDSRNDAEAAHAAGCPLVLVTYGYNHGEDILNVPARAHVARLDDFNWSASAS</sequence>
<comment type="caution">
    <text evidence="11">The sequence shown here is derived from an EMBL/GenBank/DDBJ whole genome shotgun (WGS) entry which is preliminary data.</text>
</comment>
<keyword evidence="7 10" id="KW-0378">Hydrolase</keyword>
<keyword evidence="8 10" id="KW-0460">Magnesium</keyword>
<dbReference type="SUPFAM" id="SSF56784">
    <property type="entry name" value="HAD-like"/>
    <property type="match status" value="1"/>
</dbReference>
<dbReference type="PANTHER" id="PTHR43434">
    <property type="entry name" value="PHOSPHOGLYCOLATE PHOSPHATASE"/>
    <property type="match status" value="1"/>
</dbReference>
<dbReference type="EMBL" id="JBDPZD010000001">
    <property type="protein sequence ID" value="MEO3690131.1"/>
    <property type="molecule type" value="Genomic_DNA"/>
</dbReference>
<evidence type="ECO:0000256" key="4">
    <source>
        <dbReference type="ARBA" id="ARBA00006171"/>
    </source>
</evidence>
<comment type="function">
    <text evidence="10">Specifically catalyzes the dephosphorylation of 2-phosphoglycolate. Is involved in the dissimilation of the intracellular 2-phosphoglycolate formed during the DNA repair of 3'-phosphoglycolate ends, a major class of DNA lesions induced by oxidative stress.</text>
</comment>
<comment type="catalytic activity">
    <reaction evidence="1 10">
        <text>2-phosphoglycolate + H2O = glycolate + phosphate</text>
        <dbReference type="Rhea" id="RHEA:14369"/>
        <dbReference type="ChEBI" id="CHEBI:15377"/>
        <dbReference type="ChEBI" id="CHEBI:29805"/>
        <dbReference type="ChEBI" id="CHEBI:43474"/>
        <dbReference type="ChEBI" id="CHEBI:58033"/>
        <dbReference type="EC" id="3.1.3.18"/>
    </reaction>
</comment>
<dbReference type="Proteomes" id="UP001495147">
    <property type="component" value="Unassembled WGS sequence"/>
</dbReference>
<dbReference type="Pfam" id="PF13419">
    <property type="entry name" value="HAD_2"/>
    <property type="match status" value="1"/>
</dbReference>
<reference evidence="11 12" key="1">
    <citation type="submission" date="2024-05" db="EMBL/GenBank/DDBJ databases">
        <title>Roseateles sp. DJS-2-20 16S ribosomal RNA gene Genome sequencing and assembly.</title>
        <authorList>
            <person name="Woo H."/>
        </authorList>
    </citation>
    <scope>NUCLEOTIDE SEQUENCE [LARGE SCALE GENOMIC DNA]</scope>
    <source>
        <strain evidence="11 12">DJS-2-20</strain>
    </source>
</reference>
<dbReference type="InterPro" id="IPR023198">
    <property type="entry name" value="PGP-like_dom2"/>
</dbReference>
<evidence type="ECO:0000256" key="2">
    <source>
        <dbReference type="ARBA" id="ARBA00001946"/>
    </source>
</evidence>
<accession>A0ABV0FZ83</accession>
<evidence type="ECO:0000256" key="7">
    <source>
        <dbReference type="ARBA" id="ARBA00022801"/>
    </source>
</evidence>
<evidence type="ECO:0000313" key="11">
    <source>
        <dbReference type="EMBL" id="MEO3690131.1"/>
    </source>
</evidence>
<keyword evidence="9 10" id="KW-0119">Carbohydrate metabolism</keyword>
<dbReference type="InterPro" id="IPR050155">
    <property type="entry name" value="HAD-like_hydrolase_sf"/>
</dbReference>
<dbReference type="SFLD" id="SFLDG01129">
    <property type="entry name" value="C1.5:_HAD__Beta-PGM__Phosphata"/>
    <property type="match status" value="1"/>
</dbReference>
<evidence type="ECO:0000256" key="8">
    <source>
        <dbReference type="ARBA" id="ARBA00022842"/>
    </source>
</evidence>
<feature type="binding site" evidence="10">
    <location>
        <position position="9"/>
    </location>
    <ligand>
        <name>Mg(2+)</name>
        <dbReference type="ChEBI" id="CHEBI:18420"/>
    </ligand>
</feature>
<comment type="cofactor">
    <cofactor evidence="2 10">
        <name>Mg(2+)</name>
        <dbReference type="ChEBI" id="CHEBI:18420"/>
    </cofactor>
</comment>
<dbReference type="Gene3D" id="1.10.150.240">
    <property type="entry name" value="Putative phosphatase, domain 2"/>
    <property type="match status" value="1"/>
</dbReference>
<dbReference type="GO" id="GO:0016787">
    <property type="term" value="F:hydrolase activity"/>
    <property type="evidence" value="ECO:0007669"/>
    <property type="project" value="UniProtKB-KW"/>
</dbReference>
<dbReference type="Gene3D" id="3.40.50.1000">
    <property type="entry name" value="HAD superfamily/HAD-like"/>
    <property type="match status" value="1"/>
</dbReference>
<dbReference type="SFLD" id="SFLDG01135">
    <property type="entry name" value="C1.5.6:_HAD__Beta-PGM__Phospha"/>
    <property type="match status" value="1"/>
</dbReference>
<evidence type="ECO:0000313" key="12">
    <source>
        <dbReference type="Proteomes" id="UP001495147"/>
    </source>
</evidence>
<dbReference type="InterPro" id="IPR023214">
    <property type="entry name" value="HAD_sf"/>
</dbReference>
<name>A0ABV0FZ83_9BURK</name>
<keyword evidence="12" id="KW-1185">Reference proteome</keyword>
<proteinExistence type="inferred from homology"/>
<comment type="pathway">
    <text evidence="3 10">Organic acid metabolism; glycolate biosynthesis; glycolate from 2-phosphoglycolate: step 1/1.</text>
</comment>
<dbReference type="InterPro" id="IPR036412">
    <property type="entry name" value="HAD-like_sf"/>
</dbReference>
<dbReference type="InterPro" id="IPR006439">
    <property type="entry name" value="HAD-SF_hydro_IA"/>
</dbReference>
<comment type="similarity">
    <text evidence="4 10">Belongs to the HAD-like hydrolase superfamily. CbbY/CbbZ/Gph/YieH family.</text>
</comment>
<gene>
    <name evidence="11" type="ORF">ABDJ85_01535</name>
</gene>
<dbReference type="EC" id="3.1.3.18" evidence="5 10"/>
<evidence type="ECO:0000256" key="10">
    <source>
        <dbReference type="HAMAP-Rule" id="MF_00495"/>
    </source>
</evidence>
<dbReference type="NCBIfam" id="TIGR01549">
    <property type="entry name" value="HAD-SF-IA-v1"/>
    <property type="match status" value="1"/>
</dbReference>
<feature type="binding site" evidence="10">
    <location>
        <position position="167"/>
    </location>
    <ligand>
        <name>Mg(2+)</name>
        <dbReference type="ChEBI" id="CHEBI:18420"/>
    </ligand>
</feature>
<feature type="binding site" evidence="10">
    <location>
        <position position="7"/>
    </location>
    <ligand>
        <name>Mg(2+)</name>
        <dbReference type="ChEBI" id="CHEBI:18420"/>
    </ligand>
</feature>
<evidence type="ECO:0000256" key="6">
    <source>
        <dbReference type="ARBA" id="ARBA00022723"/>
    </source>
</evidence>
<dbReference type="InterPro" id="IPR041492">
    <property type="entry name" value="HAD_2"/>
</dbReference>
<feature type="active site" description="Nucleophile" evidence="10">
    <location>
        <position position="7"/>
    </location>
</feature>